<keyword evidence="12" id="KW-0413">Isomerase</keyword>
<dbReference type="Gene3D" id="3.20.20.70">
    <property type="entry name" value="Aldolase class I"/>
    <property type="match status" value="1"/>
</dbReference>
<evidence type="ECO:0000256" key="11">
    <source>
        <dbReference type="ARBA" id="ARBA00023014"/>
    </source>
</evidence>
<keyword evidence="11" id="KW-0411">Iron-sulfur</keyword>
<dbReference type="PROSITE" id="PS51918">
    <property type="entry name" value="RADICAL_SAM"/>
    <property type="match status" value="1"/>
</dbReference>
<keyword evidence="7" id="KW-0949">S-adenosyl-L-methionine</keyword>
<dbReference type="InterPro" id="IPR022462">
    <property type="entry name" value="EpmB"/>
</dbReference>
<evidence type="ECO:0000313" key="16">
    <source>
        <dbReference type="Proteomes" id="UP001595710"/>
    </source>
</evidence>
<gene>
    <name evidence="15" type="primary">epmB</name>
    <name evidence="15" type="ORF">ACFOND_06860</name>
</gene>
<keyword evidence="10" id="KW-0408">Iron</keyword>
<evidence type="ECO:0000259" key="14">
    <source>
        <dbReference type="PROSITE" id="PS51918"/>
    </source>
</evidence>
<evidence type="ECO:0000256" key="4">
    <source>
        <dbReference type="ARBA" id="ARBA00008703"/>
    </source>
</evidence>
<feature type="domain" description="Radical SAM core" evidence="14">
    <location>
        <begin position="116"/>
        <end position="339"/>
    </location>
</feature>
<evidence type="ECO:0000256" key="2">
    <source>
        <dbReference type="ARBA" id="ARBA00001933"/>
    </source>
</evidence>
<dbReference type="InterPro" id="IPR007197">
    <property type="entry name" value="rSAM"/>
</dbReference>
<dbReference type="SFLD" id="SFLDS00029">
    <property type="entry name" value="Radical_SAM"/>
    <property type="match status" value="1"/>
</dbReference>
<accession>A0ABV7WST6</accession>
<keyword evidence="8" id="KW-0479">Metal-binding</keyword>
<evidence type="ECO:0000256" key="12">
    <source>
        <dbReference type="ARBA" id="ARBA00023235"/>
    </source>
</evidence>
<keyword evidence="6" id="KW-0004">4Fe-4S</keyword>
<dbReference type="SUPFAM" id="SSF102114">
    <property type="entry name" value="Radical SAM enzymes"/>
    <property type="match status" value="1"/>
</dbReference>
<evidence type="ECO:0000256" key="3">
    <source>
        <dbReference type="ARBA" id="ARBA00001966"/>
    </source>
</evidence>
<dbReference type="InterPro" id="IPR013785">
    <property type="entry name" value="Aldolase_TIM"/>
</dbReference>
<organism evidence="15 16">
    <name type="scientific">Reinekea marina</name>
    <dbReference type="NCBI Taxonomy" id="1310421"/>
    <lineage>
        <taxon>Bacteria</taxon>
        <taxon>Pseudomonadati</taxon>
        <taxon>Pseudomonadota</taxon>
        <taxon>Gammaproteobacteria</taxon>
        <taxon>Oceanospirillales</taxon>
        <taxon>Saccharospirillaceae</taxon>
        <taxon>Reinekea</taxon>
    </lineage>
</organism>
<dbReference type="NCBIfam" id="TIGR03821">
    <property type="entry name" value="EFP_modif_epmB"/>
    <property type="match status" value="1"/>
</dbReference>
<comment type="cofactor">
    <cofactor evidence="2">
        <name>pyridoxal 5'-phosphate</name>
        <dbReference type="ChEBI" id="CHEBI:597326"/>
    </cofactor>
</comment>
<evidence type="ECO:0000256" key="8">
    <source>
        <dbReference type="ARBA" id="ARBA00022723"/>
    </source>
</evidence>
<dbReference type="PIRSF" id="PIRSF004911">
    <property type="entry name" value="DUF160"/>
    <property type="match status" value="1"/>
</dbReference>
<evidence type="ECO:0000313" key="15">
    <source>
        <dbReference type="EMBL" id="MFC3701359.1"/>
    </source>
</evidence>
<dbReference type="InterPro" id="IPR003739">
    <property type="entry name" value="Lys_aminomutase/Glu_NH3_mut"/>
</dbReference>
<dbReference type="InterPro" id="IPR058240">
    <property type="entry name" value="rSAM_sf"/>
</dbReference>
<proteinExistence type="inferred from homology"/>
<protein>
    <recommendedName>
        <fullName evidence="5">L-lysine 2,3-aminomutase</fullName>
    </recommendedName>
    <alternativeName>
        <fullName evidence="13">EF-P post-translational modification enzyme B</fullName>
    </alternativeName>
</protein>
<dbReference type="RefSeq" id="WP_290282639.1">
    <property type="nucleotide sequence ID" value="NZ_JAUFQI010000001.1"/>
</dbReference>
<evidence type="ECO:0000256" key="13">
    <source>
        <dbReference type="ARBA" id="ARBA00030756"/>
    </source>
</evidence>
<keyword evidence="9" id="KW-0663">Pyridoxal phosphate</keyword>
<evidence type="ECO:0000256" key="10">
    <source>
        <dbReference type="ARBA" id="ARBA00023004"/>
    </source>
</evidence>
<evidence type="ECO:0000256" key="7">
    <source>
        <dbReference type="ARBA" id="ARBA00022691"/>
    </source>
</evidence>
<comment type="catalytic activity">
    <reaction evidence="1">
        <text>L-lysine = D-beta-lysine</text>
        <dbReference type="Rhea" id="RHEA:44148"/>
        <dbReference type="ChEBI" id="CHEBI:32551"/>
        <dbReference type="ChEBI" id="CHEBI:84138"/>
    </reaction>
</comment>
<dbReference type="PANTHER" id="PTHR30538:SF1">
    <property type="entry name" value="L-LYSINE 2,3-AMINOMUTASE"/>
    <property type="match status" value="1"/>
</dbReference>
<evidence type="ECO:0000256" key="5">
    <source>
        <dbReference type="ARBA" id="ARBA00022363"/>
    </source>
</evidence>
<dbReference type="SFLD" id="SFLDG01070">
    <property type="entry name" value="PLP-dependent"/>
    <property type="match status" value="1"/>
</dbReference>
<comment type="similarity">
    <text evidence="4">Belongs to the radical SAM superfamily. KamA family.</text>
</comment>
<sequence length="351" mass="39347">MIPVFEDTLQPNTLKATKIESDHWQVQLAGAFKSAPDLLTYLNIAPTEANLLLDDDATGFAFKVPLAFAQLMKKGDPSDPLLLQVITRSQELNTISGYSNDPLQEADYNPVPGLIHKYANRALLIAHQSCAVHCRYCFRRHFPYSEQQLKPAQLSAALNYIKQRPEINEIILSGGDPLSLSDAKLEQLINNLNNIETLTTIRIHTRTPVVLPDRICSELLETIERSNKKIVFVLHINHPNEIGKRLADKLTQLKNVGVTLLNQTVLLKEINDSADTLKNLSQKLWDTGVLPYYLHLLDPVQGAAHFNVSESDAIEIWQALQAGVSGYLLPRLVREIPNRPSKTWLNNSQEG</sequence>
<dbReference type="PANTHER" id="PTHR30538">
    <property type="entry name" value="LYSINE 2,3-AMINOMUTASE-RELATED"/>
    <property type="match status" value="1"/>
</dbReference>
<reference evidence="16" key="1">
    <citation type="journal article" date="2019" name="Int. J. Syst. Evol. Microbiol.">
        <title>The Global Catalogue of Microorganisms (GCM) 10K type strain sequencing project: providing services to taxonomists for standard genome sequencing and annotation.</title>
        <authorList>
            <consortium name="The Broad Institute Genomics Platform"/>
            <consortium name="The Broad Institute Genome Sequencing Center for Infectious Disease"/>
            <person name="Wu L."/>
            <person name="Ma J."/>
        </authorList>
    </citation>
    <scope>NUCLEOTIDE SEQUENCE [LARGE SCALE GENOMIC DNA]</scope>
    <source>
        <strain evidence="16">CECT 8288</strain>
    </source>
</reference>
<dbReference type="Proteomes" id="UP001595710">
    <property type="component" value="Unassembled WGS sequence"/>
</dbReference>
<dbReference type="CDD" id="cd01335">
    <property type="entry name" value="Radical_SAM"/>
    <property type="match status" value="1"/>
</dbReference>
<dbReference type="Pfam" id="PF04055">
    <property type="entry name" value="Radical_SAM"/>
    <property type="match status" value="1"/>
</dbReference>
<comment type="cofactor">
    <cofactor evidence="3">
        <name>[4Fe-4S] cluster</name>
        <dbReference type="ChEBI" id="CHEBI:49883"/>
    </cofactor>
</comment>
<name>A0ABV7WST6_9GAMM</name>
<dbReference type="NCBIfam" id="TIGR00238">
    <property type="entry name" value="KamA family radical SAM protein"/>
    <property type="match status" value="1"/>
</dbReference>
<dbReference type="SFLD" id="SFLDF00314">
    <property type="entry name" value="L-lysine_2_3-aminomutase_(yjeK"/>
    <property type="match status" value="1"/>
</dbReference>
<evidence type="ECO:0000256" key="6">
    <source>
        <dbReference type="ARBA" id="ARBA00022485"/>
    </source>
</evidence>
<keyword evidence="16" id="KW-1185">Reference proteome</keyword>
<dbReference type="EMBL" id="JBHRYN010000008">
    <property type="protein sequence ID" value="MFC3701359.1"/>
    <property type="molecule type" value="Genomic_DNA"/>
</dbReference>
<comment type="caution">
    <text evidence="15">The sequence shown here is derived from an EMBL/GenBank/DDBJ whole genome shotgun (WGS) entry which is preliminary data.</text>
</comment>
<evidence type="ECO:0000256" key="1">
    <source>
        <dbReference type="ARBA" id="ARBA00001352"/>
    </source>
</evidence>
<evidence type="ECO:0000256" key="9">
    <source>
        <dbReference type="ARBA" id="ARBA00022898"/>
    </source>
</evidence>